<feature type="compositionally biased region" description="Polar residues" evidence="5">
    <location>
        <begin position="1"/>
        <end position="10"/>
    </location>
</feature>
<proteinExistence type="predicted"/>
<evidence type="ECO:0000259" key="6">
    <source>
        <dbReference type="PROSITE" id="PS50089"/>
    </source>
</evidence>
<feature type="compositionally biased region" description="Acidic residues" evidence="5">
    <location>
        <begin position="44"/>
        <end position="55"/>
    </location>
</feature>
<dbReference type="GO" id="GO:0008270">
    <property type="term" value="F:zinc ion binding"/>
    <property type="evidence" value="ECO:0007669"/>
    <property type="project" value="UniProtKB-KW"/>
</dbReference>
<dbReference type="EMBL" id="JACTNZ010000004">
    <property type="protein sequence ID" value="KAG5551939.1"/>
    <property type="molecule type" value="Genomic_DNA"/>
</dbReference>
<feature type="region of interest" description="Disordered" evidence="5">
    <location>
        <begin position="1"/>
        <end position="81"/>
    </location>
</feature>
<dbReference type="PANTHER" id="PTHR46537:SF1">
    <property type="entry name" value="E3 UBIQUITIN-PROTEIN LIGASE RING1B-RELATED"/>
    <property type="match status" value="1"/>
</dbReference>
<organism evidence="7 8">
    <name type="scientific">Rhododendron griersonianum</name>
    <dbReference type="NCBI Taxonomy" id="479676"/>
    <lineage>
        <taxon>Eukaryota</taxon>
        <taxon>Viridiplantae</taxon>
        <taxon>Streptophyta</taxon>
        <taxon>Embryophyta</taxon>
        <taxon>Tracheophyta</taxon>
        <taxon>Spermatophyta</taxon>
        <taxon>Magnoliopsida</taxon>
        <taxon>eudicotyledons</taxon>
        <taxon>Gunneridae</taxon>
        <taxon>Pentapetalae</taxon>
        <taxon>asterids</taxon>
        <taxon>Ericales</taxon>
        <taxon>Ericaceae</taxon>
        <taxon>Ericoideae</taxon>
        <taxon>Rhodoreae</taxon>
        <taxon>Rhododendron</taxon>
    </lineage>
</organism>
<feature type="region of interest" description="Disordered" evidence="5">
    <location>
        <begin position="229"/>
        <end position="316"/>
    </location>
</feature>
<feature type="compositionally biased region" description="Basic and acidic residues" evidence="5">
    <location>
        <begin position="272"/>
        <end position="289"/>
    </location>
</feature>
<dbReference type="CDD" id="cd16531">
    <property type="entry name" value="RING-HC_RING1-like"/>
    <property type="match status" value="1"/>
</dbReference>
<keyword evidence="3" id="KW-0862">Zinc</keyword>
<dbReference type="InterPro" id="IPR013083">
    <property type="entry name" value="Znf_RING/FYVE/PHD"/>
</dbReference>
<dbReference type="Proteomes" id="UP000823749">
    <property type="component" value="Chromosome 4"/>
</dbReference>
<keyword evidence="1" id="KW-0479">Metal-binding</keyword>
<evidence type="ECO:0000313" key="7">
    <source>
        <dbReference type="EMBL" id="KAG5551939.1"/>
    </source>
</evidence>
<feature type="compositionally biased region" description="Polar residues" evidence="5">
    <location>
        <begin position="299"/>
        <end position="310"/>
    </location>
</feature>
<dbReference type="Gene3D" id="3.30.40.10">
    <property type="entry name" value="Zinc/RING finger domain, C3HC4 (zinc finger)"/>
    <property type="match status" value="1"/>
</dbReference>
<dbReference type="Pfam" id="PF13923">
    <property type="entry name" value="zf-C3HC4_2"/>
    <property type="match status" value="1"/>
</dbReference>
<evidence type="ECO:0000256" key="2">
    <source>
        <dbReference type="ARBA" id="ARBA00022771"/>
    </source>
</evidence>
<evidence type="ECO:0000256" key="5">
    <source>
        <dbReference type="SAM" id="MobiDB-lite"/>
    </source>
</evidence>
<evidence type="ECO:0000256" key="3">
    <source>
        <dbReference type="ARBA" id="ARBA00022833"/>
    </source>
</evidence>
<dbReference type="InterPro" id="IPR044592">
    <property type="entry name" value="RING1A/B"/>
</dbReference>
<protein>
    <recommendedName>
        <fullName evidence="6">RING-type domain-containing protein</fullName>
    </recommendedName>
</protein>
<dbReference type="InterPro" id="IPR001841">
    <property type="entry name" value="Znf_RING"/>
</dbReference>
<evidence type="ECO:0000313" key="8">
    <source>
        <dbReference type="Proteomes" id="UP000823749"/>
    </source>
</evidence>
<dbReference type="AlphaFoldDB" id="A0AAV6KI10"/>
<evidence type="ECO:0000256" key="1">
    <source>
        <dbReference type="ARBA" id="ARBA00022723"/>
    </source>
</evidence>
<feature type="compositionally biased region" description="Basic residues" evidence="5">
    <location>
        <begin position="29"/>
        <end position="39"/>
    </location>
</feature>
<evidence type="ECO:0000256" key="4">
    <source>
        <dbReference type="PROSITE-ProRule" id="PRU00175"/>
    </source>
</evidence>
<dbReference type="SMART" id="SM00184">
    <property type="entry name" value="RING"/>
    <property type="match status" value="1"/>
</dbReference>
<comment type="caution">
    <text evidence="7">The sequence shown here is derived from an EMBL/GenBank/DDBJ whole genome shotgun (WGS) entry which is preliminary data.</text>
</comment>
<keyword evidence="2 4" id="KW-0863">Zinc-finger</keyword>
<gene>
    <name evidence="7" type="ORF">RHGRI_010144</name>
</gene>
<dbReference type="PROSITE" id="PS00518">
    <property type="entry name" value="ZF_RING_1"/>
    <property type="match status" value="1"/>
</dbReference>
<feature type="domain" description="RING-type" evidence="6">
    <location>
        <begin position="99"/>
        <end position="154"/>
    </location>
</feature>
<dbReference type="SUPFAM" id="SSF57850">
    <property type="entry name" value="RING/U-box"/>
    <property type="match status" value="1"/>
</dbReference>
<reference evidence="7" key="1">
    <citation type="submission" date="2020-08" db="EMBL/GenBank/DDBJ databases">
        <title>Plant Genome Project.</title>
        <authorList>
            <person name="Zhang R.-G."/>
        </authorList>
    </citation>
    <scope>NUCLEOTIDE SEQUENCE</scope>
    <source>
        <strain evidence="7">WSP0</strain>
        <tissue evidence="7">Leaf</tissue>
    </source>
</reference>
<name>A0AAV6KI10_9ERIC</name>
<keyword evidence="8" id="KW-1185">Reference proteome</keyword>
<sequence>MPAQKRYSSTSDNNLRDDDDDDDSQLQQHHSRRKQLRRERRAEDEEEEEEEEGRENEDVVKEDGDDDSDSDGSRSDDDPANYPEWIIVELPALRTYVQCPICLGIYLEVSEKKREQNRRIIKKTRTVMECLHRFCRECIDKSMRLGNNECPACRKHCASRRSLRDDQRFDNLTEVLYEDIEKYEEEVEELAFHEEEKTRNKQVSFGCHIVAQIQASIAQVLQRQSEALVTKRKTGKERHSSSRLARAYSRRRHSRVTEHEGSEDNDEENNPDENKDSSSTDERGTEIKQRRCRRRAGGQLSQPSPSTANTEGGGIENDIEATKESKGTSSGPVWNPEMLAWGGAGARKKSVRNTRIMKLAKYLENLKENDDKLDVHLVLVSLDKQRMPSLQKLYLCCPQQFSVEHLKEYVALETQVRAEDIEILLMKNLSCNGLQSTLDTSNSMENKDVVQVLEGEDTLAVIRANCASNGNHLILAYRLKEKVHPETTPLVLS</sequence>
<dbReference type="PANTHER" id="PTHR46537">
    <property type="entry name" value="OS11G0578200 PROTEIN"/>
    <property type="match status" value="1"/>
</dbReference>
<dbReference type="InterPro" id="IPR017907">
    <property type="entry name" value="Znf_RING_CS"/>
</dbReference>
<dbReference type="PROSITE" id="PS50089">
    <property type="entry name" value="ZF_RING_2"/>
    <property type="match status" value="1"/>
</dbReference>
<accession>A0AAV6KI10</accession>
<dbReference type="Gene3D" id="3.10.20.90">
    <property type="entry name" value="Phosphatidylinositol 3-kinase Catalytic Subunit, Chain A, domain 1"/>
    <property type="match status" value="1"/>
</dbReference>